<dbReference type="EMBL" id="CAEZUI010000024">
    <property type="protein sequence ID" value="CAB4591987.1"/>
    <property type="molecule type" value="Genomic_DNA"/>
</dbReference>
<dbReference type="AlphaFoldDB" id="A0A6J6FT51"/>
<feature type="region of interest" description="Disordered" evidence="1">
    <location>
        <begin position="64"/>
        <end position="92"/>
    </location>
</feature>
<name>A0A6J6FT51_9ZZZZ</name>
<protein>
    <submittedName>
        <fullName evidence="2">Unannotated protein</fullName>
    </submittedName>
</protein>
<evidence type="ECO:0000256" key="1">
    <source>
        <dbReference type="SAM" id="MobiDB-lite"/>
    </source>
</evidence>
<reference evidence="2" key="1">
    <citation type="submission" date="2020-05" db="EMBL/GenBank/DDBJ databases">
        <authorList>
            <person name="Chiriac C."/>
            <person name="Salcher M."/>
            <person name="Ghai R."/>
            <person name="Kavagutti S V."/>
        </authorList>
    </citation>
    <scope>NUCLEOTIDE SEQUENCE</scope>
</reference>
<evidence type="ECO:0000313" key="2">
    <source>
        <dbReference type="EMBL" id="CAB4591987.1"/>
    </source>
</evidence>
<gene>
    <name evidence="2" type="ORF">UFOPK1807_00328</name>
</gene>
<proteinExistence type="predicted"/>
<sequence length="376" mass="40339">MKKTFLSLFALALALSYSPATAAAPAAGQKCTSLNQKVTVAGKKLICTKVGSKVIWKVVTATPKPTPTPKVSASPTPSATASPSPSATPPKWKQLTAEEIIAESTKTITAYFSVKRTTNQEVIVLVQPGIDPLWKDFIFKGATVVAQAFVYPPVGKPFYDVVATDKEWLAEAYKGAGFSEREVQDRLGGFATGSPAFGGATTNTWNMSVLKASNALVNDKAGAYQTPGHEFFHGIQERYAGRNPGPGGEQIPNWFWEGPAMYVGLHSAAYAGFIDFKSEGRESMVKRFKNGRPQARALSLIEVKANDGVVDPYAIGFAATEYLVAQVGVEKFVDIYAELGKGKSFASAFESATGFALNDFYDRFEEARAGLGFPRG</sequence>
<feature type="compositionally biased region" description="Low complexity" evidence="1">
    <location>
        <begin position="64"/>
        <end position="91"/>
    </location>
</feature>
<accession>A0A6J6FT51</accession>
<organism evidence="2">
    <name type="scientific">freshwater metagenome</name>
    <dbReference type="NCBI Taxonomy" id="449393"/>
    <lineage>
        <taxon>unclassified sequences</taxon>
        <taxon>metagenomes</taxon>
        <taxon>ecological metagenomes</taxon>
    </lineage>
</organism>